<organism evidence="3 4">
    <name type="scientific">Lachancea mirantina</name>
    <dbReference type="NCBI Taxonomy" id="1230905"/>
    <lineage>
        <taxon>Eukaryota</taxon>
        <taxon>Fungi</taxon>
        <taxon>Dikarya</taxon>
        <taxon>Ascomycota</taxon>
        <taxon>Saccharomycotina</taxon>
        <taxon>Saccharomycetes</taxon>
        <taxon>Saccharomycetales</taxon>
        <taxon>Saccharomycetaceae</taxon>
        <taxon>Lachancea</taxon>
    </lineage>
</organism>
<feature type="compositionally biased region" description="Polar residues" evidence="1">
    <location>
        <begin position="117"/>
        <end position="128"/>
    </location>
</feature>
<feature type="compositionally biased region" description="Low complexity" evidence="1">
    <location>
        <begin position="129"/>
        <end position="145"/>
    </location>
</feature>
<dbReference type="STRING" id="1230905.A0A1G4IV70"/>
<evidence type="ECO:0000313" key="4">
    <source>
        <dbReference type="Proteomes" id="UP000191024"/>
    </source>
</evidence>
<evidence type="ECO:0000259" key="2">
    <source>
        <dbReference type="PROSITE" id="PS50888"/>
    </source>
</evidence>
<evidence type="ECO:0000256" key="1">
    <source>
        <dbReference type="SAM" id="MobiDB-lite"/>
    </source>
</evidence>
<dbReference type="InterPro" id="IPR036638">
    <property type="entry name" value="HLH_DNA-bd_sf"/>
</dbReference>
<dbReference type="PANTHER" id="PTHR47336:SF2">
    <property type="entry name" value="TRANSCRIPTION FACTOR HMS1-RELATED"/>
    <property type="match status" value="1"/>
</dbReference>
<feature type="region of interest" description="Disordered" evidence="1">
    <location>
        <begin position="286"/>
        <end position="318"/>
    </location>
</feature>
<dbReference type="SMART" id="SM00353">
    <property type="entry name" value="HLH"/>
    <property type="match status" value="1"/>
</dbReference>
<accession>A0A1G4IV70</accession>
<dbReference type="GO" id="GO:0046983">
    <property type="term" value="F:protein dimerization activity"/>
    <property type="evidence" value="ECO:0007669"/>
    <property type="project" value="InterPro"/>
</dbReference>
<name>A0A1G4IV70_9SACH</name>
<keyword evidence="4" id="KW-1185">Reference proteome</keyword>
<dbReference type="InterPro" id="IPR052099">
    <property type="entry name" value="Regulatory_TF_Diverse"/>
</dbReference>
<protein>
    <submittedName>
        <fullName evidence="3">LAMI_0B03972g1_1</fullName>
    </submittedName>
</protein>
<dbReference type="InterPro" id="IPR011598">
    <property type="entry name" value="bHLH_dom"/>
</dbReference>
<feature type="domain" description="BHLH" evidence="2">
    <location>
        <begin position="193"/>
        <end position="268"/>
    </location>
</feature>
<dbReference type="PANTHER" id="PTHR47336">
    <property type="entry name" value="TRANSCRIPTION FACTOR HMS1-RELATED"/>
    <property type="match status" value="1"/>
</dbReference>
<sequence>MALSNDRFDEAESFLASLQSEGGSSYDRKEDMSYDWFTGGSASENERRGSDSGNGMGFDTMAMGLTPESYSSGPTQGYQGGSGFGNGDSQSFHPYDTQSKAQSSSTGSTFAEKYNYSGENGTPLNSVPQQSRSVSNGGSSQSDQVAVKAELSPHMKLSPEEIKGIIENEDLLGSEGPDGFYVTEDGKIGKPRRERTSHNLIEKRYRTNINDKIQQLRDIVPSVRVASKRELGLDISEEDRKDLDGLEPARKLNKATILMKTVEYIRHLENKCFYFKLENHKLKSAQGLSTPESVRNPSTGSSDIINSGTHPEQTSPYAEAYPVGRQNSYGRSDMAGKVLMGGLAVTMGVSSFNEGNDFSTVKGLMALPVFHYSPMEGFSLSNSNGIIDLRAALFSILRIALVVATAFHLFNVLIRKGSRKKKQSRDHIVVEFSDTVSFCTPELLWETVKKTLVINRLKYPSNSIERIESEIACCFALKLISLPFPIALLAKRHVSATWNKIQNQVRLANAKSGDKLKASTDWMVISHVLSKPQANSLDSQVLSEQLLSRKAVYTLKEFVSAVRDFLMQSDTESLISSLFRECSNLEKPIKDILGKIYDTEVVQKKRYSFSQDGFITARCLFEPTDQNIDDLLQAVKITTLSKTTNKKFRNDQVLILYSSIIRNLLIKNQQEQSRQWIRRLPIDMLTEEQCSILGIAAAYLSLRAIEESKLSSNYQDVCSRLELLASQLRIWLGRHPCGNVSLEDRGKLVDHCVNVAVECGANNGDSSHFFEDEHSLVSTDGIES</sequence>
<dbReference type="Proteomes" id="UP000191024">
    <property type="component" value="Chromosome B"/>
</dbReference>
<dbReference type="OrthoDB" id="2133190at2759"/>
<feature type="region of interest" description="Disordered" evidence="1">
    <location>
        <begin position="18"/>
        <end position="154"/>
    </location>
</feature>
<reference evidence="3 4" key="1">
    <citation type="submission" date="2016-03" db="EMBL/GenBank/DDBJ databases">
        <authorList>
            <person name="Devillers H."/>
        </authorList>
    </citation>
    <scope>NUCLEOTIDE SEQUENCE [LARGE SCALE GENOMIC DNA]</scope>
    <source>
        <strain evidence="3">CBS 11717</strain>
    </source>
</reference>
<dbReference type="AlphaFoldDB" id="A0A1G4IV70"/>
<evidence type="ECO:0000313" key="3">
    <source>
        <dbReference type="EMBL" id="SCU80863.1"/>
    </source>
</evidence>
<dbReference type="Gene3D" id="4.10.280.10">
    <property type="entry name" value="Helix-loop-helix DNA-binding domain"/>
    <property type="match status" value="1"/>
</dbReference>
<feature type="compositionally biased region" description="Polar residues" evidence="1">
    <location>
        <begin position="96"/>
        <end position="109"/>
    </location>
</feature>
<proteinExistence type="predicted"/>
<feature type="compositionally biased region" description="Polar residues" evidence="1">
    <location>
        <begin position="286"/>
        <end position="316"/>
    </location>
</feature>
<gene>
    <name evidence="3" type="ORF">LAMI_0B03972G</name>
</gene>
<dbReference type="EMBL" id="LT598464">
    <property type="protein sequence ID" value="SCU80863.1"/>
    <property type="molecule type" value="Genomic_DNA"/>
</dbReference>
<dbReference type="PROSITE" id="PS50888">
    <property type="entry name" value="BHLH"/>
    <property type="match status" value="1"/>
</dbReference>
<dbReference type="Pfam" id="PF00010">
    <property type="entry name" value="HLH"/>
    <property type="match status" value="1"/>
</dbReference>
<dbReference type="SUPFAM" id="SSF47459">
    <property type="entry name" value="HLH, helix-loop-helix DNA-binding domain"/>
    <property type="match status" value="1"/>
</dbReference>